<reference evidence="2" key="1">
    <citation type="submission" date="2018-12" db="EMBL/GenBank/DDBJ databases">
        <title>Complete genome sequence of Paenibacillus sp. MBLB1234.</title>
        <authorList>
            <person name="Nam Y.-D."/>
            <person name="Kang J."/>
            <person name="Chung W.-H."/>
            <person name="Park Y.S."/>
        </authorList>
    </citation>
    <scope>NUCLEOTIDE SEQUENCE [LARGE SCALE GENOMIC DNA]</scope>
    <source>
        <strain evidence="2">MBLB1234</strain>
    </source>
</reference>
<dbReference type="EMBL" id="CP034346">
    <property type="protein sequence ID" value="AZS16642.1"/>
    <property type="molecule type" value="Genomic_DNA"/>
</dbReference>
<proteinExistence type="predicted"/>
<gene>
    <name evidence="1" type="ORF">EI981_20715</name>
</gene>
<sequence length="88" mass="10256">MAINGQKFKTYSEELKMKAFRLHVEEKWTYRRGECDAKKVIGNLDSGGKEQHFRHIEQAANIGQVAKVLRLMQKLGLQASIRRKRRSL</sequence>
<evidence type="ECO:0000313" key="2">
    <source>
        <dbReference type="Proteomes" id="UP000270678"/>
    </source>
</evidence>
<dbReference type="RefSeq" id="WP_127001454.1">
    <property type="nucleotide sequence ID" value="NZ_CP034346.1"/>
</dbReference>
<name>A0A3Q9IDI4_9BACL</name>
<keyword evidence="2" id="KW-1185">Reference proteome</keyword>
<dbReference type="AlphaFoldDB" id="A0A3Q9IDI4"/>
<dbReference type="Proteomes" id="UP000270678">
    <property type="component" value="Chromosome"/>
</dbReference>
<dbReference type="OrthoDB" id="2476570at2"/>
<dbReference type="KEGG" id="plut:EI981_20715"/>
<protein>
    <submittedName>
        <fullName evidence="1">Uncharacterized protein</fullName>
    </submittedName>
</protein>
<evidence type="ECO:0000313" key="1">
    <source>
        <dbReference type="EMBL" id="AZS16642.1"/>
    </source>
</evidence>
<organism evidence="1 2">
    <name type="scientific">Paenibacillus lutimineralis</name>
    <dbReference type="NCBI Taxonomy" id="2707005"/>
    <lineage>
        <taxon>Bacteria</taxon>
        <taxon>Bacillati</taxon>
        <taxon>Bacillota</taxon>
        <taxon>Bacilli</taxon>
        <taxon>Bacillales</taxon>
        <taxon>Paenibacillaceae</taxon>
        <taxon>Paenibacillus</taxon>
    </lineage>
</organism>
<accession>A0A3Q9IDI4</accession>